<dbReference type="SUPFAM" id="SSF50151">
    <property type="entry name" value="SacY-like RNA-binding domain"/>
    <property type="match status" value="1"/>
</dbReference>
<dbReference type="GO" id="GO:0003723">
    <property type="term" value="F:RNA binding"/>
    <property type="evidence" value="ECO:0007669"/>
    <property type="project" value="InterPro"/>
</dbReference>
<keyword evidence="1" id="KW-0677">Repeat</keyword>
<gene>
    <name evidence="3" type="ORF">H9771_07365</name>
</gene>
<dbReference type="InterPro" id="IPR036634">
    <property type="entry name" value="PRD_sf"/>
</dbReference>
<protein>
    <submittedName>
        <fullName evidence="3">PRD domain-containing protein</fullName>
    </submittedName>
</protein>
<proteinExistence type="predicted"/>
<comment type="caution">
    <text evidence="3">The sequence shown here is derived from an EMBL/GenBank/DDBJ whole genome shotgun (WGS) entry which is preliminary data.</text>
</comment>
<dbReference type="Gene3D" id="1.10.1790.10">
    <property type="entry name" value="PRD domain"/>
    <property type="match status" value="2"/>
</dbReference>
<dbReference type="AlphaFoldDB" id="A0A9D2MFJ2"/>
<name>A0A9D2MFJ2_9FIRM</name>
<dbReference type="SMART" id="SM01061">
    <property type="entry name" value="CAT_RBD"/>
    <property type="match status" value="1"/>
</dbReference>
<dbReference type="Pfam" id="PF03123">
    <property type="entry name" value="CAT_RBD"/>
    <property type="match status" value="1"/>
</dbReference>
<evidence type="ECO:0000313" key="3">
    <source>
        <dbReference type="EMBL" id="HJB59452.1"/>
    </source>
</evidence>
<evidence type="ECO:0000256" key="1">
    <source>
        <dbReference type="ARBA" id="ARBA00022737"/>
    </source>
</evidence>
<dbReference type="SUPFAM" id="SSF63520">
    <property type="entry name" value="PTS-regulatory domain, PRD"/>
    <property type="match status" value="2"/>
</dbReference>
<accession>A0A9D2MFJ2</accession>
<dbReference type="PANTHER" id="PTHR30185">
    <property type="entry name" value="CRYPTIC BETA-GLUCOSIDE BGL OPERON ANTITERMINATOR"/>
    <property type="match status" value="1"/>
</dbReference>
<evidence type="ECO:0000259" key="2">
    <source>
        <dbReference type="PROSITE" id="PS51372"/>
    </source>
</evidence>
<dbReference type="Pfam" id="PF00874">
    <property type="entry name" value="PRD"/>
    <property type="match status" value="2"/>
</dbReference>
<reference evidence="3" key="2">
    <citation type="submission" date="2021-04" db="EMBL/GenBank/DDBJ databases">
        <authorList>
            <person name="Gilroy R."/>
        </authorList>
    </citation>
    <scope>NUCLEOTIDE SEQUENCE</scope>
    <source>
        <strain evidence="3">ChiHjej9B8-13557</strain>
    </source>
</reference>
<dbReference type="GO" id="GO:0006355">
    <property type="term" value="P:regulation of DNA-templated transcription"/>
    <property type="evidence" value="ECO:0007669"/>
    <property type="project" value="InterPro"/>
</dbReference>
<dbReference type="InterPro" id="IPR050661">
    <property type="entry name" value="BglG_antiterminators"/>
</dbReference>
<dbReference type="Proteomes" id="UP000824211">
    <property type="component" value="Unassembled WGS sequence"/>
</dbReference>
<feature type="domain" description="PRD" evidence="2">
    <location>
        <begin position="61"/>
        <end position="166"/>
    </location>
</feature>
<dbReference type="PROSITE" id="PS51372">
    <property type="entry name" value="PRD_2"/>
    <property type="match status" value="2"/>
</dbReference>
<sequence length="282" mass="31790">MKVTKKINNNVALALDAGGNELVVFGKGVGFPPVPYELEDLSCVQRTFYHVSKRFIGLLPDLPEELILAADDIAGEAMEELDCRLNPNLPFILADHLNFAIERSRSGVAIQNPLAYDVSHLYPKEYAVASHAVRMLRQELGVALPDDEAVSIALHLINAEGEADDMHRTLADVQLIAALSELVEDYFHITIDREGFNYSRLAMHLRYLVQRMSEGRPMQEDAASRELFRSVKLEYPEDYNCTRMIVDWLAAHRGWKCSSEEQLYLVMHIHRVRVAAQGAGED</sequence>
<organism evidence="3 4">
    <name type="scientific">Candidatus Faecalibacterium faecipullorum</name>
    <dbReference type="NCBI Taxonomy" id="2838578"/>
    <lineage>
        <taxon>Bacteria</taxon>
        <taxon>Bacillati</taxon>
        <taxon>Bacillota</taxon>
        <taxon>Clostridia</taxon>
        <taxon>Eubacteriales</taxon>
        <taxon>Oscillospiraceae</taxon>
        <taxon>Faecalibacterium</taxon>
    </lineage>
</organism>
<reference evidence="3" key="1">
    <citation type="journal article" date="2021" name="PeerJ">
        <title>Extensive microbial diversity within the chicken gut microbiome revealed by metagenomics and culture.</title>
        <authorList>
            <person name="Gilroy R."/>
            <person name="Ravi A."/>
            <person name="Getino M."/>
            <person name="Pursley I."/>
            <person name="Horton D.L."/>
            <person name="Alikhan N.F."/>
            <person name="Baker D."/>
            <person name="Gharbi K."/>
            <person name="Hall N."/>
            <person name="Watson M."/>
            <person name="Adriaenssens E.M."/>
            <person name="Foster-Nyarko E."/>
            <person name="Jarju S."/>
            <person name="Secka A."/>
            <person name="Antonio M."/>
            <person name="Oren A."/>
            <person name="Chaudhuri R.R."/>
            <person name="La Ragione R."/>
            <person name="Hildebrand F."/>
            <person name="Pallen M.J."/>
        </authorList>
    </citation>
    <scope>NUCLEOTIDE SEQUENCE</scope>
    <source>
        <strain evidence="3">ChiHjej9B8-13557</strain>
    </source>
</reference>
<feature type="domain" description="PRD" evidence="2">
    <location>
        <begin position="167"/>
        <end position="279"/>
    </location>
</feature>
<dbReference type="InterPro" id="IPR036650">
    <property type="entry name" value="CAT_RNA-bd_dom_sf"/>
</dbReference>
<dbReference type="InterPro" id="IPR004341">
    <property type="entry name" value="CAT_RNA-bd_dom"/>
</dbReference>
<dbReference type="Gene3D" id="2.30.24.10">
    <property type="entry name" value="CAT RNA-binding domain"/>
    <property type="match status" value="1"/>
</dbReference>
<dbReference type="InterPro" id="IPR011608">
    <property type="entry name" value="PRD"/>
</dbReference>
<evidence type="ECO:0000313" key="4">
    <source>
        <dbReference type="Proteomes" id="UP000824211"/>
    </source>
</evidence>
<dbReference type="EMBL" id="DWXX01000131">
    <property type="protein sequence ID" value="HJB59452.1"/>
    <property type="molecule type" value="Genomic_DNA"/>
</dbReference>
<dbReference type="PANTHER" id="PTHR30185:SF15">
    <property type="entry name" value="CRYPTIC BETA-GLUCOSIDE BGL OPERON ANTITERMINATOR"/>
    <property type="match status" value="1"/>
</dbReference>